<dbReference type="AlphaFoldDB" id="A0A9D3VZX4"/>
<name>A0A9D3VZX4_9ROSI</name>
<dbReference type="Proteomes" id="UP000828251">
    <property type="component" value="Unassembled WGS sequence"/>
</dbReference>
<comment type="caution">
    <text evidence="1">The sequence shown here is derived from an EMBL/GenBank/DDBJ whole genome shotgun (WGS) entry which is preliminary data.</text>
</comment>
<keyword evidence="2" id="KW-1185">Reference proteome</keyword>
<reference evidence="1 2" key="1">
    <citation type="journal article" date="2021" name="Plant Biotechnol. J.">
        <title>Multi-omics assisted identification of the key and species-specific regulatory components of drought-tolerant mechanisms in Gossypium stocksii.</title>
        <authorList>
            <person name="Yu D."/>
            <person name="Ke L."/>
            <person name="Zhang D."/>
            <person name="Wu Y."/>
            <person name="Sun Y."/>
            <person name="Mei J."/>
            <person name="Sun J."/>
            <person name="Sun Y."/>
        </authorList>
    </citation>
    <scope>NUCLEOTIDE SEQUENCE [LARGE SCALE GENOMIC DNA]</scope>
    <source>
        <strain evidence="2">cv. E1</strain>
        <tissue evidence="1">Leaf</tissue>
    </source>
</reference>
<evidence type="ECO:0000313" key="2">
    <source>
        <dbReference type="Proteomes" id="UP000828251"/>
    </source>
</evidence>
<dbReference type="EMBL" id="JAIQCV010000004">
    <property type="protein sequence ID" value="KAH1106436.1"/>
    <property type="molecule type" value="Genomic_DNA"/>
</dbReference>
<accession>A0A9D3VZX4</accession>
<sequence length="136" mass="15240">MEEKSSSNRTLAEHHKYQSHSFLLANEGVTTRLQKEMGQMQQELPQLQLEVSQIDIKIDLRLKDFHGNIKGEIRSELHSLFEQYFGLSPSASAVGATRVDKGKGILGGHPSRASKEHLAISLMTNIKYINTSPRVV</sequence>
<protein>
    <submittedName>
        <fullName evidence="1">Uncharacterized protein</fullName>
    </submittedName>
</protein>
<proteinExistence type="predicted"/>
<evidence type="ECO:0000313" key="1">
    <source>
        <dbReference type="EMBL" id="KAH1106436.1"/>
    </source>
</evidence>
<organism evidence="1 2">
    <name type="scientific">Gossypium stocksii</name>
    <dbReference type="NCBI Taxonomy" id="47602"/>
    <lineage>
        <taxon>Eukaryota</taxon>
        <taxon>Viridiplantae</taxon>
        <taxon>Streptophyta</taxon>
        <taxon>Embryophyta</taxon>
        <taxon>Tracheophyta</taxon>
        <taxon>Spermatophyta</taxon>
        <taxon>Magnoliopsida</taxon>
        <taxon>eudicotyledons</taxon>
        <taxon>Gunneridae</taxon>
        <taxon>Pentapetalae</taxon>
        <taxon>rosids</taxon>
        <taxon>malvids</taxon>
        <taxon>Malvales</taxon>
        <taxon>Malvaceae</taxon>
        <taxon>Malvoideae</taxon>
        <taxon>Gossypium</taxon>
    </lineage>
</organism>
<gene>
    <name evidence="1" type="ORF">J1N35_010204</name>
</gene>